<dbReference type="RefSeq" id="WP_091711349.1">
    <property type="nucleotide sequence ID" value="NZ_FOSH01000001.1"/>
</dbReference>
<comment type="subcellular location">
    <subcellularLocation>
        <location evidence="1 7">Periplasm</location>
    </subcellularLocation>
</comment>
<dbReference type="InterPro" id="IPR023205">
    <property type="entry name" value="DsbA/DsbL"/>
</dbReference>
<feature type="signal peptide" evidence="9">
    <location>
        <begin position="1"/>
        <end position="23"/>
    </location>
</feature>
<accession>A0A1I3U950</accession>
<gene>
    <name evidence="11" type="ORF">SAMN04488079_101233</name>
</gene>
<dbReference type="GO" id="GO:0015036">
    <property type="term" value="F:disulfide oxidoreductase activity"/>
    <property type="evidence" value="ECO:0007669"/>
    <property type="project" value="UniProtKB-ARBA"/>
</dbReference>
<dbReference type="CDD" id="cd03019">
    <property type="entry name" value="DsbA_DsbA"/>
    <property type="match status" value="1"/>
</dbReference>
<comment type="similarity">
    <text evidence="2">Belongs to the thioredoxin family. DsbA subfamily.</text>
</comment>
<evidence type="ECO:0000256" key="6">
    <source>
        <dbReference type="ARBA" id="ARBA00023284"/>
    </source>
</evidence>
<dbReference type="PANTHER" id="PTHR35891:SF2">
    <property type="entry name" value="THIOL:DISULFIDE INTERCHANGE PROTEIN DSBA"/>
    <property type="match status" value="1"/>
</dbReference>
<evidence type="ECO:0000256" key="8">
    <source>
        <dbReference type="PIRSR" id="PIRSR001488-1"/>
    </source>
</evidence>
<dbReference type="Pfam" id="PF01323">
    <property type="entry name" value="DSBA"/>
    <property type="match status" value="1"/>
</dbReference>
<dbReference type="EMBL" id="FOSH01000001">
    <property type="protein sequence ID" value="SFJ79435.1"/>
    <property type="molecule type" value="Genomic_DNA"/>
</dbReference>
<organism evidence="11 12">
    <name type="scientific">Methylophaga sulfidovorans</name>
    <dbReference type="NCBI Taxonomy" id="45496"/>
    <lineage>
        <taxon>Bacteria</taxon>
        <taxon>Pseudomonadati</taxon>
        <taxon>Pseudomonadota</taxon>
        <taxon>Gammaproteobacteria</taxon>
        <taxon>Thiotrichales</taxon>
        <taxon>Piscirickettsiaceae</taxon>
        <taxon>Methylophaga</taxon>
    </lineage>
</organism>
<keyword evidence="12" id="KW-1185">Reference proteome</keyword>
<dbReference type="STRING" id="45496.SAMN04488079_101233"/>
<evidence type="ECO:0000313" key="12">
    <source>
        <dbReference type="Proteomes" id="UP000198924"/>
    </source>
</evidence>
<evidence type="ECO:0000313" key="11">
    <source>
        <dbReference type="EMBL" id="SFJ79435.1"/>
    </source>
</evidence>
<dbReference type="GO" id="GO:0042597">
    <property type="term" value="C:periplasmic space"/>
    <property type="evidence" value="ECO:0007669"/>
    <property type="project" value="UniProtKB-SubCell"/>
</dbReference>
<dbReference type="SUPFAM" id="SSF52833">
    <property type="entry name" value="Thioredoxin-like"/>
    <property type="match status" value="1"/>
</dbReference>
<sequence>MMKLMKTLATGLFLGLVSTAASAVPMNFVEGTHYFPTTEKLATPDDNKIEVVEMFSYTCPHCFKLEPEVAAWKKTLPENVHFVKVPAIFRDSWLELAKVYYAAEAMGDLDKIHSKLFNAIHVEKRRLTSEDQLLDFVAEQGIDRDAFKKTMNSFSVKAKVKKALVMSQTSGITGVPSFIVNGEYRTDASTAGSIPELFQVVNFLIEKSSEK</sequence>
<evidence type="ECO:0000256" key="2">
    <source>
        <dbReference type="ARBA" id="ARBA00005791"/>
    </source>
</evidence>
<dbReference type="InterPro" id="IPR001853">
    <property type="entry name" value="DSBA-like_thioredoxin_dom"/>
</dbReference>
<dbReference type="OrthoDB" id="9784896at2"/>
<dbReference type="InterPro" id="IPR036249">
    <property type="entry name" value="Thioredoxin-like_sf"/>
</dbReference>
<dbReference type="AlphaFoldDB" id="A0A1I3U950"/>
<keyword evidence="5 7" id="KW-1015">Disulfide bond</keyword>
<name>A0A1I3U950_9GAMM</name>
<proteinExistence type="inferred from homology"/>
<reference evidence="12" key="1">
    <citation type="submission" date="2016-10" db="EMBL/GenBank/DDBJ databases">
        <authorList>
            <person name="Varghese N."/>
            <person name="Submissions S."/>
        </authorList>
    </citation>
    <scope>NUCLEOTIDE SEQUENCE [LARGE SCALE GENOMIC DNA]</scope>
    <source>
        <strain evidence="12">DSM 11578</strain>
    </source>
</reference>
<dbReference type="Gene3D" id="3.40.30.10">
    <property type="entry name" value="Glutaredoxin"/>
    <property type="match status" value="1"/>
</dbReference>
<evidence type="ECO:0000256" key="5">
    <source>
        <dbReference type="ARBA" id="ARBA00023157"/>
    </source>
</evidence>
<evidence type="ECO:0000256" key="7">
    <source>
        <dbReference type="PIRNR" id="PIRNR001488"/>
    </source>
</evidence>
<evidence type="ECO:0000259" key="10">
    <source>
        <dbReference type="PROSITE" id="PS51352"/>
    </source>
</evidence>
<protein>
    <recommendedName>
        <fullName evidence="7">Thiol:disulfide interchange protein</fullName>
    </recommendedName>
</protein>
<feature type="chain" id="PRO_5011756401" description="Thiol:disulfide interchange protein" evidence="9">
    <location>
        <begin position="24"/>
        <end position="211"/>
    </location>
</feature>
<dbReference type="PROSITE" id="PS00194">
    <property type="entry name" value="THIOREDOXIN_1"/>
    <property type="match status" value="1"/>
</dbReference>
<feature type="domain" description="Thioredoxin" evidence="10">
    <location>
        <begin position="15"/>
        <end position="206"/>
    </location>
</feature>
<evidence type="ECO:0000256" key="3">
    <source>
        <dbReference type="ARBA" id="ARBA00022729"/>
    </source>
</evidence>
<feature type="disulfide bond" description="Redox-active" evidence="8">
    <location>
        <begin position="59"/>
        <end position="62"/>
    </location>
</feature>
<keyword evidence="4 7" id="KW-0574">Periplasm</keyword>
<dbReference type="InterPro" id="IPR013766">
    <property type="entry name" value="Thioredoxin_domain"/>
</dbReference>
<keyword evidence="6" id="KW-0676">Redox-active center</keyword>
<evidence type="ECO:0000256" key="9">
    <source>
        <dbReference type="SAM" id="SignalP"/>
    </source>
</evidence>
<dbReference type="InterPro" id="IPR050824">
    <property type="entry name" value="Thiol_disulfide_DsbA"/>
</dbReference>
<keyword evidence="3 9" id="KW-0732">Signal</keyword>
<dbReference type="Proteomes" id="UP000198924">
    <property type="component" value="Unassembled WGS sequence"/>
</dbReference>
<dbReference type="PANTHER" id="PTHR35891">
    <property type="entry name" value="THIOL:DISULFIDE INTERCHANGE PROTEIN DSBA"/>
    <property type="match status" value="1"/>
</dbReference>
<evidence type="ECO:0000256" key="4">
    <source>
        <dbReference type="ARBA" id="ARBA00022764"/>
    </source>
</evidence>
<evidence type="ECO:0000256" key="1">
    <source>
        <dbReference type="ARBA" id="ARBA00004418"/>
    </source>
</evidence>
<dbReference type="InterPro" id="IPR017937">
    <property type="entry name" value="Thioredoxin_CS"/>
</dbReference>
<dbReference type="PIRSF" id="PIRSF001488">
    <property type="entry name" value="Tdi_protein"/>
    <property type="match status" value="1"/>
</dbReference>
<dbReference type="PROSITE" id="PS51352">
    <property type="entry name" value="THIOREDOXIN_2"/>
    <property type="match status" value="1"/>
</dbReference>